<dbReference type="OrthoDB" id="1908180at2"/>
<evidence type="ECO:0000313" key="2">
    <source>
        <dbReference type="Proteomes" id="UP000190080"/>
    </source>
</evidence>
<comment type="caution">
    <text evidence="1">The sequence shown here is derived from an EMBL/GenBank/DDBJ whole genome shotgun (WGS) entry which is preliminary data.</text>
</comment>
<organism evidence="1 2">
    <name type="scientific">Clostridium oryzae</name>
    <dbReference type="NCBI Taxonomy" id="1450648"/>
    <lineage>
        <taxon>Bacteria</taxon>
        <taxon>Bacillati</taxon>
        <taxon>Bacillota</taxon>
        <taxon>Clostridia</taxon>
        <taxon>Eubacteriales</taxon>
        <taxon>Clostridiaceae</taxon>
        <taxon>Clostridium</taxon>
    </lineage>
</organism>
<sequence>MKEKNICRVGLIGNESIIRDTVDLSALGISFSSKPLVIGGLAMEYYGIRNKGKDIDFIISNDDYVTLARKYPENRKDKWGDLFISFDNCELLRSIFRFDYDFFSEGAIEYEKCKGISIEKLFFMKVLAFDNQPEVEKHTRDYKLMWDYFLKTFQNREYVANAMKHQDEYINAPDGTIYNGNYHLK</sequence>
<dbReference type="EMBL" id="MZGV01000004">
    <property type="protein sequence ID" value="OPJ64372.1"/>
    <property type="molecule type" value="Genomic_DNA"/>
</dbReference>
<protein>
    <submittedName>
        <fullName evidence="1">Uncharacterized protein</fullName>
    </submittedName>
</protein>
<dbReference type="AlphaFoldDB" id="A0A1V4IWE3"/>
<proteinExistence type="predicted"/>
<dbReference type="Proteomes" id="UP000190080">
    <property type="component" value="Unassembled WGS sequence"/>
</dbReference>
<dbReference type="RefSeq" id="WP_079422021.1">
    <property type="nucleotide sequence ID" value="NZ_MZGV01000004.1"/>
</dbReference>
<gene>
    <name evidence="1" type="ORF">CLORY_05660</name>
</gene>
<name>A0A1V4IWE3_9CLOT</name>
<reference evidence="1 2" key="1">
    <citation type="submission" date="2017-03" db="EMBL/GenBank/DDBJ databases">
        <title>Genome sequence of Clostridium oryzae DSM 28571.</title>
        <authorList>
            <person name="Poehlein A."/>
            <person name="Daniel R."/>
        </authorList>
    </citation>
    <scope>NUCLEOTIDE SEQUENCE [LARGE SCALE GENOMIC DNA]</scope>
    <source>
        <strain evidence="1 2">DSM 28571</strain>
    </source>
</reference>
<evidence type="ECO:0000313" key="1">
    <source>
        <dbReference type="EMBL" id="OPJ64372.1"/>
    </source>
</evidence>
<accession>A0A1V4IWE3</accession>
<keyword evidence="2" id="KW-1185">Reference proteome</keyword>